<evidence type="ECO:0000259" key="1">
    <source>
        <dbReference type="Pfam" id="PF07883"/>
    </source>
</evidence>
<dbReference type="Pfam" id="PF07883">
    <property type="entry name" value="Cupin_2"/>
    <property type="match status" value="1"/>
</dbReference>
<protein>
    <submittedName>
        <fullName evidence="2">Uncharacterized conserved protein, contains double-stranded beta-helix domain</fullName>
    </submittedName>
</protein>
<dbReference type="AlphaFoldDB" id="A0A0U0RET6"/>
<dbReference type="InterPro" id="IPR013096">
    <property type="entry name" value="Cupin_2"/>
</dbReference>
<dbReference type="Gene3D" id="2.60.120.10">
    <property type="entry name" value="Jelly Rolls"/>
    <property type="match status" value="1"/>
</dbReference>
<dbReference type="PANTHER" id="PTHR36114:SF8">
    <property type="entry name" value="CUPIN TYPE-1 DOMAIN-CONTAINING PROTEIN"/>
    <property type="match status" value="1"/>
</dbReference>
<reference evidence="3" key="1">
    <citation type="submission" date="2015-03" db="EMBL/GenBank/DDBJ databases">
        <authorList>
            <consortium name="Pathogen Informatics"/>
        </authorList>
    </citation>
    <scope>NUCLEOTIDE SEQUENCE [LARGE SCALE GENOMIC DNA]</scope>
    <source>
        <strain evidence="3">K00500041</strain>
    </source>
</reference>
<dbReference type="STRING" id="115862.BBG46_18080"/>
<feature type="domain" description="Cupin type-2" evidence="1">
    <location>
        <begin position="1"/>
        <end position="66"/>
    </location>
</feature>
<dbReference type="InterPro" id="IPR011051">
    <property type="entry name" value="RmlC_Cupin_sf"/>
</dbReference>
<sequence>MAAGAETVWHRLQATDEIYFVLSGRGLVSVGDESGEVGPGDAVWIPAGVPQKIRALGSVPLTFLCACGPAYLPERDQRMGEAAVIGAWP</sequence>
<dbReference type="PANTHER" id="PTHR36114">
    <property type="entry name" value="16.7 KDA PROTEIN IN WHIE LOCUS"/>
    <property type="match status" value="1"/>
</dbReference>
<accession>A0A0U0RET6</accession>
<proteinExistence type="predicted"/>
<dbReference type="Proteomes" id="UP000038802">
    <property type="component" value="Unassembled WGS sequence"/>
</dbReference>
<name>A0A0U0RET6_MYCTX</name>
<gene>
    <name evidence="2" type="ORF">ERS007703_02475</name>
</gene>
<dbReference type="InterPro" id="IPR052044">
    <property type="entry name" value="PKS_Associated_Protein"/>
</dbReference>
<dbReference type="EMBL" id="CSAE01000271">
    <property type="protein sequence ID" value="COV99430.1"/>
    <property type="molecule type" value="Genomic_DNA"/>
</dbReference>
<dbReference type="SUPFAM" id="SSF51182">
    <property type="entry name" value="RmlC-like cupins"/>
    <property type="match status" value="1"/>
</dbReference>
<evidence type="ECO:0000313" key="3">
    <source>
        <dbReference type="Proteomes" id="UP000038802"/>
    </source>
</evidence>
<evidence type="ECO:0000313" key="2">
    <source>
        <dbReference type="EMBL" id="COV99430.1"/>
    </source>
</evidence>
<organism evidence="2 3">
    <name type="scientific">Mycobacterium tuberculosis</name>
    <dbReference type="NCBI Taxonomy" id="1773"/>
    <lineage>
        <taxon>Bacteria</taxon>
        <taxon>Bacillati</taxon>
        <taxon>Actinomycetota</taxon>
        <taxon>Actinomycetes</taxon>
        <taxon>Mycobacteriales</taxon>
        <taxon>Mycobacteriaceae</taxon>
        <taxon>Mycobacterium</taxon>
        <taxon>Mycobacterium tuberculosis complex</taxon>
    </lineage>
</organism>
<dbReference type="InterPro" id="IPR014710">
    <property type="entry name" value="RmlC-like_jellyroll"/>
</dbReference>